<dbReference type="SUPFAM" id="SSF161098">
    <property type="entry name" value="MetI-like"/>
    <property type="match status" value="1"/>
</dbReference>
<dbReference type="InterPro" id="IPR035906">
    <property type="entry name" value="MetI-like_sf"/>
</dbReference>
<evidence type="ECO:0000256" key="3">
    <source>
        <dbReference type="ARBA" id="ARBA00022475"/>
    </source>
</evidence>
<feature type="transmembrane region" description="Helical" evidence="7">
    <location>
        <begin position="136"/>
        <end position="158"/>
    </location>
</feature>
<feature type="transmembrane region" description="Helical" evidence="7">
    <location>
        <begin position="70"/>
        <end position="94"/>
    </location>
</feature>
<feature type="transmembrane region" description="Helical" evidence="7">
    <location>
        <begin position="106"/>
        <end position="124"/>
    </location>
</feature>
<comment type="subcellular location">
    <subcellularLocation>
        <location evidence="1 7">Cell membrane</location>
        <topology evidence="1 7">Multi-pass membrane protein</topology>
    </subcellularLocation>
</comment>
<dbReference type="Pfam" id="PF00528">
    <property type="entry name" value="BPD_transp_1"/>
    <property type="match status" value="1"/>
</dbReference>
<evidence type="ECO:0000256" key="4">
    <source>
        <dbReference type="ARBA" id="ARBA00022692"/>
    </source>
</evidence>
<reference evidence="10" key="1">
    <citation type="submission" date="2007-11" db="EMBL/GenBank/DDBJ databases">
        <title>Complete genome sequence of Clostridium phytofermentans ISDg.</title>
        <authorList>
            <person name="Leschine S.B."/>
            <person name="Warnick T.A."/>
            <person name="Blanchard J.L."/>
            <person name="Schnell D.J."/>
            <person name="Petit E.L."/>
            <person name="LaTouf W.G."/>
            <person name="Copeland A."/>
            <person name="Lucas S."/>
            <person name="Lapidus A."/>
            <person name="Barry K."/>
            <person name="Glavina del Rio T."/>
            <person name="Dalin E."/>
            <person name="Tice H."/>
            <person name="Pitluck S."/>
            <person name="Kiss H."/>
            <person name="Brettin T."/>
            <person name="Bruce D."/>
            <person name="Detter J.C."/>
            <person name="Han C."/>
            <person name="Kuske C."/>
            <person name="Schmutz J."/>
            <person name="Larimer F."/>
            <person name="Land M."/>
            <person name="Hauser L."/>
            <person name="Kyrpides N."/>
            <person name="Kim E.A."/>
            <person name="Richardson P."/>
        </authorList>
    </citation>
    <scope>NUCLEOTIDE SEQUENCE [LARGE SCALE GENOMIC DNA]</scope>
    <source>
        <strain evidence="10">ATCC 700394 / DSM 18823 / ISDg</strain>
    </source>
</reference>
<protein>
    <submittedName>
        <fullName evidence="9">Binding-protein-dependent transport systems inner membrane component</fullName>
    </submittedName>
</protein>
<comment type="similarity">
    <text evidence="7">Belongs to the binding-protein-dependent transport system permease family.</text>
</comment>
<keyword evidence="2 7" id="KW-0813">Transport</keyword>
<evidence type="ECO:0000256" key="6">
    <source>
        <dbReference type="ARBA" id="ARBA00023136"/>
    </source>
</evidence>
<keyword evidence="3" id="KW-1003">Cell membrane</keyword>
<dbReference type="KEGG" id="cpy:Cphy_1015"/>
<dbReference type="EMBL" id="CP000885">
    <property type="protein sequence ID" value="ABX41395.1"/>
    <property type="molecule type" value="Genomic_DNA"/>
</dbReference>
<dbReference type="GO" id="GO:0055085">
    <property type="term" value="P:transmembrane transport"/>
    <property type="evidence" value="ECO:0007669"/>
    <property type="project" value="InterPro"/>
</dbReference>
<evidence type="ECO:0000256" key="2">
    <source>
        <dbReference type="ARBA" id="ARBA00022448"/>
    </source>
</evidence>
<dbReference type="PROSITE" id="PS50928">
    <property type="entry name" value="ABC_TM1"/>
    <property type="match status" value="1"/>
</dbReference>
<dbReference type="OrthoDB" id="9787837at2"/>
<organism evidence="9 10">
    <name type="scientific">Lachnoclostridium phytofermentans (strain ATCC 700394 / DSM 18823 / ISDg)</name>
    <name type="common">Clostridium phytofermentans</name>
    <dbReference type="NCBI Taxonomy" id="357809"/>
    <lineage>
        <taxon>Bacteria</taxon>
        <taxon>Bacillati</taxon>
        <taxon>Bacillota</taxon>
        <taxon>Clostridia</taxon>
        <taxon>Lachnospirales</taxon>
        <taxon>Lachnospiraceae</taxon>
    </lineage>
</organism>
<accession>A9KM52</accession>
<sequence length="280" mass="31253">MKLQKKKSSIGQWICHIILLILLFLVMFPIFLMIIKSFKTIEQEIHNPFAVTVPFYFKNYSLAWKYISGYILNTVLIAVLCTLGIVTVSSSMAYGFTRYQFPFKNVLFMLVLSLMMIPAVLTLVPQYCMVKDFGLINTRLGVILPTIAGSLPFGTFLLKTFFSGLPGDLFEAADIDGANSITKFSKIALPLSTPILATLGLTSFLNSWNDLIWPQLVLRKESLQTLTIAMTSFTTNYYSTTHSYAVPLAGYVIASAPLIILFMLTSKQFIRGLTSGAIKM</sequence>
<evidence type="ECO:0000256" key="7">
    <source>
        <dbReference type="RuleBase" id="RU363032"/>
    </source>
</evidence>
<dbReference type="Proteomes" id="UP000000370">
    <property type="component" value="Chromosome"/>
</dbReference>
<evidence type="ECO:0000256" key="1">
    <source>
        <dbReference type="ARBA" id="ARBA00004651"/>
    </source>
</evidence>
<dbReference type="HOGENOM" id="CLU_016047_1_1_9"/>
<dbReference type="GO" id="GO:0005886">
    <property type="term" value="C:plasma membrane"/>
    <property type="evidence" value="ECO:0007669"/>
    <property type="project" value="UniProtKB-SubCell"/>
</dbReference>
<evidence type="ECO:0000313" key="10">
    <source>
        <dbReference type="Proteomes" id="UP000000370"/>
    </source>
</evidence>
<feature type="domain" description="ABC transmembrane type-1" evidence="8">
    <location>
        <begin position="71"/>
        <end position="265"/>
    </location>
</feature>
<dbReference type="RefSeq" id="WP_012199041.1">
    <property type="nucleotide sequence ID" value="NC_010001.1"/>
</dbReference>
<dbReference type="eggNOG" id="COG0395">
    <property type="taxonomic scope" value="Bacteria"/>
</dbReference>
<gene>
    <name evidence="9" type="ordered locus">Cphy_1015</name>
</gene>
<dbReference type="STRING" id="357809.Cphy_1015"/>
<keyword evidence="6 7" id="KW-0472">Membrane</keyword>
<feature type="transmembrane region" description="Helical" evidence="7">
    <location>
        <begin position="244"/>
        <end position="264"/>
    </location>
</feature>
<keyword evidence="4 7" id="KW-0812">Transmembrane</keyword>
<dbReference type="AlphaFoldDB" id="A9KM52"/>
<name>A9KM52_LACP7</name>
<proteinExistence type="inferred from homology"/>
<evidence type="ECO:0000259" key="8">
    <source>
        <dbReference type="PROSITE" id="PS50928"/>
    </source>
</evidence>
<keyword evidence="10" id="KW-1185">Reference proteome</keyword>
<keyword evidence="5 7" id="KW-1133">Transmembrane helix</keyword>
<dbReference type="Gene3D" id="1.10.3720.10">
    <property type="entry name" value="MetI-like"/>
    <property type="match status" value="1"/>
</dbReference>
<evidence type="ECO:0000256" key="5">
    <source>
        <dbReference type="ARBA" id="ARBA00022989"/>
    </source>
</evidence>
<evidence type="ECO:0000313" key="9">
    <source>
        <dbReference type="EMBL" id="ABX41395.1"/>
    </source>
</evidence>
<dbReference type="PANTHER" id="PTHR43744">
    <property type="entry name" value="ABC TRANSPORTER PERMEASE PROTEIN MG189-RELATED-RELATED"/>
    <property type="match status" value="1"/>
</dbReference>
<dbReference type="PANTHER" id="PTHR43744:SF8">
    <property type="entry name" value="SN-GLYCEROL-3-PHOSPHATE TRANSPORT SYSTEM PERMEASE PROTEIN UGPE"/>
    <property type="match status" value="1"/>
</dbReference>
<feature type="transmembrane region" description="Helical" evidence="7">
    <location>
        <begin position="12"/>
        <end position="35"/>
    </location>
</feature>
<dbReference type="InterPro" id="IPR000515">
    <property type="entry name" value="MetI-like"/>
</dbReference>
<dbReference type="CDD" id="cd06261">
    <property type="entry name" value="TM_PBP2"/>
    <property type="match status" value="1"/>
</dbReference>